<keyword evidence="6" id="KW-1185">Reference proteome</keyword>
<evidence type="ECO:0000313" key="7">
    <source>
        <dbReference type="RefSeq" id="XP_006816804.1"/>
    </source>
</evidence>
<evidence type="ECO:0000259" key="4">
    <source>
        <dbReference type="PROSITE" id="PS50102"/>
    </source>
</evidence>
<dbReference type="GeneID" id="100372021"/>
<gene>
    <name evidence="7" type="primary">LOC100372021</name>
</gene>
<dbReference type="InterPro" id="IPR001878">
    <property type="entry name" value="Znf_CCHC"/>
</dbReference>
<proteinExistence type="predicted"/>
<dbReference type="Pfam" id="PF00098">
    <property type="entry name" value="zf-CCHC"/>
    <property type="match status" value="1"/>
</dbReference>
<feature type="domain" description="RRM" evidence="4">
    <location>
        <begin position="44"/>
        <end position="117"/>
    </location>
</feature>
<evidence type="ECO:0000256" key="3">
    <source>
        <dbReference type="SAM" id="MobiDB-lite"/>
    </source>
</evidence>
<dbReference type="Pfam" id="PF00076">
    <property type="entry name" value="RRM_1"/>
    <property type="match status" value="1"/>
</dbReference>
<reference evidence="7" key="1">
    <citation type="submission" date="2025-08" db="UniProtKB">
        <authorList>
            <consortium name="RefSeq"/>
        </authorList>
    </citation>
    <scope>IDENTIFICATION</scope>
    <source>
        <tissue evidence="7">Testes</tissue>
    </source>
</reference>
<evidence type="ECO:0000256" key="1">
    <source>
        <dbReference type="PROSITE-ProRule" id="PRU00047"/>
    </source>
</evidence>
<keyword evidence="2" id="KW-0694">RNA-binding</keyword>
<feature type="region of interest" description="Disordered" evidence="3">
    <location>
        <begin position="157"/>
        <end position="240"/>
    </location>
</feature>
<dbReference type="PANTHER" id="PTHR48038">
    <property type="entry name" value="RIBONUCLEOPROTEIN RB97D"/>
    <property type="match status" value="1"/>
</dbReference>
<dbReference type="Proteomes" id="UP000694865">
    <property type="component" value="Unplaced"/>
</dbReference>
<sequence length="240" mass="28086">MSRYRSYSRSPSRSRSRSPRRDSSRSSRSYRGGGSSRRDDDNCSRVHVGDLGIDCSRREIEKAFAKYGKLYEVWVARNPPCFAFVVFKRSSDAEEAVHDMDGRMLCGGRVRVSLARPRTQGRGRRGYDPNLRCYQCGERGHFSRDCRYYSRSYKRYDSRSRSRSRSRPPRNSRSRSRSPSRKRRYTESRSRSRSFTPKKEDSRRSKRRSDSGSPRRDTSPSRRSPRSRASHTSLVEETYG</sequence>
<evidence type="ECO:0000259" key="5">
    <source>
        <dbReference type="PROSITE" id="PS50158"/>
    </source>
</evidence>
<dbReference type="Gene3D" id="4.10.60.10">
    <property type="entry name" value="Zinc finger, CCHC-type"/>
    <property type="match status" value="1"/>
</dbReference>
<accession>A0ABM0M9W3</accession>
<protein>
    <submittedName>
        <fullName evidence="7">Serine/arginine-rich splicing factor 7-like isoform X1</fullName>
    </submittedName>
</protein>
<keyword evidence="1" id="KW-0862">Zinc</keyword>
<dbReference type="RefSeq" id="XP_006816804.1">
    <property type="nucleotide sequence ID" value="XM_006816741.1"/>
</dbReference>
<keyword evidence="1" id="KW-0863">Zinc-finger</keyword>
<dbReference type="PROSITE" id="PS50158">
    <property type="entry name" value="ZF_CCHC"/>
    <property type="match status" value="1"/>
</dbReference>
<dbReference type="SMART" id="SM00343">
    <property type="entry name" value="ZnF_C2HC"/>
    <property type="match status" value="1"/>
</dbReference>
<feature type="domain" description="CCHC-type" evidence="5">
    <location>
        <begin position="132"/>
        <end position="147"/>
    </location>
</feature>
<dbReference type="Gene3D" id="3.30.70.330">
    <property type="match status" value="1"/>
</dbReference>
<dbReference type="SUPFAM" id="SSF54928">
    <property type="entry name" value="RNA-binding domain, RBD"/>
    <property type="match status" value="1"/>
</dbReference>
<feature type="compositionally biased region" description="Basic residues" evidence="3">
    <location>
        <begin position="161"/>
        <end position="184"/>
    </location>
</feature>
<evidence type="ECO:0000256" key="2">
    <source>
        <dbReference type="PROSITE-ProRule" id="PRU00176"/>
    </source>
</evidence>
<feature type="compositionally biased region" description="Low complexity" evidence="3">
    <location>
        <begin position="1"/>
        <end position="11"/>
    </location>
</feature>
<evidence type="ECO:0000313" key="6">
    <source>
        <dbReference type="Proteomes" id="UP000694865"/>
    </source>
</evidence>
<dbReference type="InterPro" id="IPR000504">
    <property type="entry name" value="RRM_dom"/>
</dbReference>
<feature type="region of interest" description="Disordered" evidence="3">
    <location>
        <begin position="1"/>
        <end position="41"/>
    </location>
</feature>
<name>A0ABM0M9W3_SACKO</name>
<keyword evidence="1" id="KW-0479">Metal-binding</keyword>
<dbReference type="InterPro" id="IPR035979">
    <property type="entry name" value="RBD_domain_sf"/>
</dbReference>
<feature type="compositionally biased region" description="Basic and acidic residues" evidence="3">
    <location>
        <begin position="197"/>
        <end position="220"/>
    </location>
</feature>
<feature type="compositionally biased region" description="Polar residues" evidence="3">
    <location>
        <begin position="231"/>
        <end position="240"/>
    </location>
</feature>
<dbReference type="SMART" id="SM00360">
    <property type="entry name" value="RRM"/>
    <property type="match status" value="1"/>
</dbReference>
<dbReference type="InterPro" id="IPR012677">
    <property type="entry name" value="Nucleotide-bd_a/b_plait_sf"/>
</dbReference>
<dbReference type="PANTHER" id="PTHR48038:SF1">
    <property type="entry name" value="RIBONUCLEOPROTEIN RB97D"/>
    <property type="match status" value="1"/>
</dbReference>
<organism evidence="6 7">
    <name type="scientific">Saccoglossus kowalevskii</name>
    <name type="common">Acorn worm</name>
    <dbReference type="NCBI Taxonomy" id="10224"/>
    <lineage>
        <taxon>Eukaryota</taxon>
        <taxon>Metazoa</taxon>
        <taxon>Hemichordata</taxon>
        <taxon>Enteropneusta</taxon>
        <taxon>Harrimaniidae</taxon>
        <taxon>Saccoglossus</taxon>
    </lineage>
</organism>
<dbReference type="PROSITE" id="PS50102">
    <property type="entry name" value="RRM"/>
    <property type="match status" value="1"/>
</dbReference>